<evidence type="ECO:0008006" key="4">
    <source>
        <dbReference type="Google" id="ProtNLM"/>
    </source>
</evidence>
<reference evidence="2 3" key="1">
    <citation type="submission" date="2019-07" db="EMBL/GenBank/DDBJ databases">
        <authorList>
            <person name="Widmer J."/>
            <person name="Andre W."/>
            <person name="Castro A."/>
            <person name="Cintron J."/>
            <person name="Cintron J."/>
            <person name="Elliott S."/>
            <person name="Harel H."/>
            <person name="Hasan D."/>
            <person name="Page A."/>
            <person name="Santana M."/>
            <person name="Slobasky M."/>
            <person name="Stevens T."/>
            <person name="Vilcin V."/>
            <person name="Whitaker K."/>
            <person name="Yelvington M."/>
            <person name="Wiersma-Koch H."/>
            <person name="Douthitt C."/>
            <person name="D'Elia T."/>
            <person name="Garlena R.A."/>
            <person name="Russell D.A."/>
            <person name="Pope W.H."/>
            <person name="Jacobs-Sera D."/>
            <person name="Hatfull G.F."/>
        </authorList>
    </citation>
    <scope>NUCLEOTIDE SEQUENCE [LARGE SCALE GENOMIC DNA]</scope>
</reference>
<dbReference type="KEGG" id="vg:80019374"/>
<keyword evidence="1" id="KW-0472">Membrane</keyword>
<dbReference type="EMBL" id="MN234184">
    <property type="protein sequence ID" value="QFG10066.1"/>
    <property type="molecule type" value="Genomic_DNA"/>
</dbReference>
<dbReference type="GeneID" id="80019374"/>
<feature type="transmembrane region" description="Helical" evidence="1">
    <location>
        <begin position="41"/>
        <end position="58"/>
    </location>
</feature>
<gene>
    <name evidence="2" type="primary">47</name>
    <name evidence="2" type="ORF">SEA_IDENTITYCRISIS_47</name>
</gene>
<keyword evidence="1" id="KW-1133">Transmembrane helix</keyword>
<proteinExistence type="predicted"/>
<feature type="transmembrane region" description="Helical" evidence="1">
    <location>
        <begin position="12"/>
        <end position="35"/>
    </location>
</feature>
<keyword evidence="3" id="KW-1185">Reference proteome</keyword>
<dbReference type="RefSeq" id="YP_010754775.1">
    <property type="nucleotide sequence ID" value="NC_073463.1"/>
</dbReference>
<dbReference type="Pfam" id="PF10269">
    <property type="entry name" value="Tmemb_185A"/>
    <property type="match status" value="1"/>
</dbReference>
<protein>
    <recommendedName>
        <fullName evidence="4">Transmembrane Fragile-X-F protein</fullName>
    </recommendedName>
</protein>
<evidence type="ECO:0000313" key="2">
    <source>
        <dbReference type="EMBL" id="QFG10066.1"/>
    </source>
</evidence>
<organism evidence="2 3">
    <name type="scientific">Mycobacterium phage IdentityCrisis</name>
    <dbReference type="NCBI Taxonomy" id="2599866"/>
    <lineage>
        <taxon>Viruses</taxon>
        <taxon>Duplodnaviria</taxon>
        <taxon>Heunggongvirae</taxon>
        <taxon>Uroviricota</taxon>
        <taxon>Caudoviricetes</taxon>
        <taxon>Identitycrisisvirus</taxon>
        <taxon>Identitycrisisvirus identitycrisis</taxon>
    </lineage>
</organism>
<dbReference type="InterPro" id="IPR019396">
    <property type="entry name" value="TM_Fragile-X-F-assoc"/>
</dbReference>
<name>A0A5J6THD8_9CAUD</name>
<evidence type="ECO:0000313" key="3">
    <source>
        <dbReference type="Proteomes" id="UP000326087"/>
    </source>
</evidence>
<keyword evidence="1" id="KW-0812">Transmembrane</keyword>
<dbReference type="Proteomes" id="UP000326087">
    <property type="component" value="Segment"/>
</dbReference>
<accession>A0A5J6THD8</accession>
<evidence type="ECO:0000256" key="1">
    <source>
        <dbReference type="SAM" id="Phobius"/>
    </source>
</evidence>
<sequence>MSAQTSRGNGIGFGTVLFIVFLVLKLTGVVTWSWWWVFSPLWIPGVVIAVCLVLAGVLKARP</sequence>